<reference evidence="2" key="2">
    <citation type="journal article" date="2015" name="Data Brief">
        <title>Shoot transcriptome of the giant reed, Arundo donax.</title>
        <authorList>
            <person name="Barrero R.A."/>
            <person name="Guerrero F.D."/>
            <person name="Moolhuijzen P."/>
            <person name="Goolsby J.A."/>
            <person name="Tidwell J."/>
            <person name="Bellgard S.E."/>
            <person name="Bellgard M.I."/>
        </authorList>
    </citation>
    <scope>NUCLEOTIDE SEQUENCE</scope>
    <source>
        <tissue evidence="2">Shoot tissue taken approximately 20 cm above the soil surface</tissue>
    </source>
</reference>
<name>A0A0A8ZBA2_ARUDO</name>
<feature type="compositionally biased region" description="Basic residues" evidence="1">
    <location>
        <begin position="1"/>
        <end position="11"/>
    </location>
</feature>
<proteinExistence type="predicted"/>
<organism evidence="2">
    <name type="scientific">Arundo donax</name>
    <name type="common">Giant reed</name>
    <name type="synonym">Donax arundinaceus</name>
    <dbReference type="NCBI Taxonomy" id="35708"/>
    <lineage>
        <taxon>Eukaryota</taxon>
        <taxon>Viridiplantae</taxon>
        <taxon>Streptophyta</taxon>
        <taxon>Embryophyta</taxon>
        <taxon>Tracheophyta</taxon>
        <taxon>Spermatophyta</taxon>
        <taxon>Magnoliopsida</taxon>
        <taxon>Liliopsida</taxon>
        <taxon>Poales</taxon>
        <taxon>Poaceae</taxon>
        <taxon>PACMAD clade</taxon>
        <taxon>Arundinoideae</taxon>
        <taxon>Arundineae</taxon>
        <taxon>Arundo</taxon>
    </lineage>
</organism>
<protein>
    <submittedName>
        <fullName evidence="2">AHA10</fullName>
    </submittedName>
</protein>
<evidence type="ECO:0000313" key="2">
    <source>
        <dbReference type="EMBL" id="JAD36679.1"/>
    </source>
</evidence>
<sequence length="72" mass="7958">MPTFCRKKKTRASAMMPRSTKQKQKEPAAMTPFLSCPGREKRFGYSFRVLPGMSLPVAVTTAVPSPQDTAQP</sequence>
<accession>A0A0A8ZBA2</accession>
<reference evidence="2" key="1">
    <citation type="submission" date="2014-09" db="EMBL/GenBank/DDBJ databases">
        <authorList>
            <person name="Magalhaes I.L.F."/>
            <person name="Oliveira U."/>
            <person name="Santos F.R."/>
            <person name="Vidigal T.H.D.A."/>
            <person name="Brescovit A.D."/>
            <person name="Santos A.J."/>
        </authorList>
    </citation>
    <scope>NUCLEOTIDE SEQUENCE</scope>
    <source>
        <tissue evidence="2">Shoot tissue taken approximately 20 cm above the soil surface</tissue>
    </source>
</reference>
<feature type="region of interest" description="Disordered" evidence="1">
    <location>
        <begin position="1"/>
        <end position="34"/>
    </location>
</feature>
<dbReference type="AlphaFoldDB" id="A0A0A8ZBA2"/>
<dbReference type="EMBL" id="GBRH01261216">
    <property type="protein sequence ID" value="JAD36679.1"/>
    <property type="molecule type" value="Transcribed_RNA"/>
</dbReference>
<evidence type="ECO:0000256" key="1">
    <source>
        <dbReference type="SAM" id="MobiDB-lite"/>
    </source>
</evidence>